<keyword evidence="2" id="KW-0472">Membrane</keyword>
<evidence type="ECO:0000256" key="1">
    <source>
        <dbReference type="ARBA" id="ARBA00004651"/>
    </source>
</evidence>
<comment type="subcellular location">
    <subcellularLocation>
        <location evidence="1">Cell membrane</location>
        <topology evidence="1">Multi-pass membrane protein</topology>
    </subcellularLocation>
</comment>
<gene>
    <name evidence="5" type="ORF">ENT77_06230</name>
</gene>
<dbReference type="InterPro" id="IPR013099">
    <property type="entry name" value="K_chnl_dom"/>
</dbReference>
<keyword evidence="2" id="KW-0812">Transmembrane</keyword>
<dbReference type="GO" id="GO:0008324">
    <property type="term" value="F:monoatomic cation transmembrane transporter activity"/>
    <property type="evidence" value="ECO:0007669"/>
    <property type="project" value="InterPro"/>
</dbReference>
<dbReference type="Pfam" id="PF02080">
    <property type="entry name" value="TrkA_C"/>
    <property type="match status" value="1"/>
</dbReference>
<keyword evidence="5" id="KW-0406">Ion transport</keyword>
<dbReference type="PROSITE" id="PS51201">
    <property type="entry name" value="RCK_N"/>
    <property type="match status" value="1"/>
</dbReference>
<dbReference type="Gene3D" id="3.40.50.720">
    <property type="entry name" value="NAD(P)-binding Rossmann-like Domain"/>
    <property type="match status" value="1"/>
</dbReference>
<reference evidence="5" key="1">
    <citation type="journal article" date="2020" name="mSystems">
        <title>Genome- and Community-Level Interaction Insights into Carbon Utilization and Element Cycling Functions of Hydrothermarchaeota in Hydrothermal Sediment.</title>
        <authorList>
            <person name="Zhou Z."/>
            <person name="Liu Y."/>
            <person name="Xu W."/>
            <person name="Pan J."/>
            <person name="Luo Z.H."/>
            <person name="Li M."/>
        </authorList>
    </citation>
    <scope>NUCLEOTIDE SEQUENCE [LARGE SCALE GENOMIC DNA]</scope>
    <source>
        <strain evidence="5">SpSt-609</strain>
    </source>
</reference>
<accession>A0A7C5VN20</accession>
<dbReference type="PROSITE" id="PS51202">
    <property type="entry name" value="RCK_C"/>
    <property type="match status" value="1"/>
</dbReference>
<feature type="transmembrane region" description="Helical" evidence="2">
    <location>
        <begin position="72"/>
        <end position="94"/>
    </location>
</feature>
<sequence length="343" mass="38388">MIRNRELEETIFRKIKISILGIAAIFFAGTFYYYFVEKLPVLDAMFFTAITISTVGYGLMKDLSVHGKVFTMLLIFAGLSFVLYGISSVTALLVEGEVNKAIRERRKERRIGKMDAHVIVVGIGNIGSQVVSQLLRYGEEVVGIDKELSEENLSERVRVTSPGKFILINGDATKEDVLIKAGIQRARALITTLPDDSQNVFVTLTAKNLNPNIFVISNITNLNNLTKLIYAGVDQPIATAEIAGLRIVESLRGKKAKESLIDVLNIRNKTFKVETVKVENTILVGKRIEELRLKEKYGIFIVAILRDEELLLGPSKDYRIGQNDVLVIFGEESGVEKFRKYLL</sequence>
<feature type="domain" description="RCK N-terminal" evidence="3">
    <location>
        <begin position="115"/>
        <end position="242"/>
    </location>
</feature>
<keyword evidence="2" id="KW-1133">Transmembrane helix</keyword>
<dbReference type="InterPro" id="IPR003148">
    <property type="entry name" value="RCK_N"/>
</dbReference>
<dbReference type="PANTHER" id="PTHR43833:SF9">
    <property type="entry name" value="POTASSIUM CHANNEL PROTEIN YUGO-RELATED"/>
    <property type="match status" value="1"/>
</dbReference>
<evidence type="ECO:0000259" key="3">
    <source>
        <dbReference type="PROSITE" id="PS51201"/>
    </source>
</evidence>
<dbReference type="InterPro" id="IPR036721">
    <property type="entry name" value="RCK_C_sf"/>
</dbReference>
<dbReference type="InterPro" id="IPR050721">
    <property type="entry name" value="Trk_Ktr_HKT_K-transport"/>
</dbReference>
<comment type="caution">
    <text evidence="5">The sequence shown here is derived from an EMBL/GenBank/DDBJ whole genome shotgun (WGS) entry which is preliminary data.</text>
</comment>
<dbReference type="InterPro" id="IPR006037">
    <property type="entry name" value="RCK_C"/>
</dbReference>
<evidence type="ECO:0000256" key="2">
    <source>
        <dbReference type="SAM" id="Phobius"/>
    </source>
</evidence>
<keyword evidence="5" id="KW-0407">Ion channel</keyword>
<dbReference type="GO" id="GO:0005886">
    <property type="term" value="C:plasma membrane"/>
    <property type="evidence" value="ECO:0007669"/>
    <property type="project" value="UniProtKB-SubCell"/>
</dbReference>
<dbReference type="AlphaFoldDB" id="A0A7C5VN20"/>
<keyword evidence="5" id="KW-0813">Transport</keyword>
<organism evidence="5">
    <name type="scientific">Fervidobacterium thailandense</name>
    <dbReference type="NCBI Taxonomy" id="1008305"/>
    <lineage>
        <taxon>Bacteria</taxon>
        <taxon>Thermotogati</taxon>
        <taxon>Thermotogota</taxon>
        <taxon>Thermotogae</taxon>
        <taxon>Thermotogales</taxon>
        <taxon>Fervidobacteriaceae</taxon>
        <taxon>Fervidobacterium</taxon>
    </lineage>
</organism>
<feature type="transmembrane region" description="Helical" evidence="2">
    <location>
        <begin position="15"/>
        <end position="35"/>
    </location>
</feature>
<dbReference type="EMBL" id="DSZY01000029">
    <property type="protein sequence ID" value="HGU40778.1"/>
    <property type="molecule type" value="Genomic_DNA"/>
</dbReference>
<dbReference type="SUPFAM" id="SSF81324">
    <property type="entry name" value="Voltage-gated potassium channels"/>
    <property type="match status" value="1"/>
</dbReference>
<feature type="transmembrane region" description="Helical" evidence="2">
    <location>
        <begin position="41"/>
        <end position="60"/>
    </location>
</feature>
<dbReference type="Gene3D" id="1.10.287.70">
    <property type="match status" value="1"/>
</dbReference>
<evidence type="ECO:0000259" key="4">
    <source>
        <dbReference type="PROSITE" id="PS51202"/>
    </source>
</evidence>
<dbReference type="SUPFAM" id="SSF51735">
    <property type="entry name" value="NAD(P)-binding Rossmann-fold domains"/>
    <property type="match status" value="1"/>
</dbReference>
<dbReference type="Gene3D" id="3.30.70.1450">
    <property type="entry name" value="Regulator of K+ conductance, C-terminal domain"/>
    <property type="match status" value="1"/>
</dbReference>
<feature type="domain" description="RCK C-terminal" evidence="4">
    <location>
        <begin position="261"/>
        <end position="343"/>
    </location>
</feature>
<dbReference type="InterPro" id="IPR036291">
    <property type="entry name" value="NAD(P)-bd_dom_sf"/>
</dbReference>
<name>A0A7C5VN20_9BACT</name>
<dbReference type="Pfam" id="PF02254">
    <property type="entry name" value="TrkA_N"/>
    <property type="match status" value="1"/>
</dbReference>
<evidence type="ECO:0000313" key="5">
    <source>
        <dbReference type="EMBL" id="HGU40778.1"/>
    </source>
</evidence>
<protein>
    <submittedName>
        <fullName evidence="5">Potassium channel protein</fullName>
    </submittedName>
</protein>
<dbReference type="PANTHER" id="PTHR43833">
    <property type="entry name" value="POTASSIUM CHANNEL PROTEIN 2-RELATED-RELATED"/>
    <property type="match status" value="1"/>
</dbReference>
<proteinExistence type="predicted"/>
<dbReference type="SUPFAM" id="SSF116726">
    <property type="entry name" value="TrkA C-terminal domain-like"/>
    <property type="match status" value="1"/>
</dbReference>
<dbReference type="Pfam" id="PF07885">
    <property type="entry name" value="Ion_trans_2"/>
    <property type="match status" value="1"/>
</dbReference>
<dbReference type="GO" id="GO:0006813">
    <property type="term" value="P:potassium ion transport"/>
    <property type="evidence" value="ECO:0007669"/>
    <property type="project" value="InterPro"/>
</dbReference>